<dbReference type="InterPro" id="IPR003959">
    <property type="entry name" value="ATPase_AAA_core"/>
</dbReference>
<dbReference type="KEGG" id="cvr:CHLNCDRAFT_134734"/>
<dbReference type="SUPFAM" id="SSF52540">
    <property type="entry name" value="P-loop containing nucleoside triphosphate hydrolases"/>
    <property type="match status" value="1"/>
</dbReference>
<dbReference type="InterPro" id="IPR003960">
    <property type="entry name" value="ATPase_AAA_CS"/>
</dbReference>
<dbReference type="Pfam" id="PF16725">
    <property type="entry name" value="Nucleolin_bd"/>
    <property type="match status" value="1"/>
</dbReference>
<dbReference type="OrthoDB" id="27435at2759"/>
<dbReference type="AlphaFoldDB" id="E1ZGM8"/>
<dbReference type="GeneID" id="17354417"/>
<accession>E1ZGM8</accession>
<feature type="domain" description="AAA ATPase AAA+ lid" evidence="4">
    <location>
        <begin position="431"/>
        <end position="469"/>
    </location>
</feature>
<dbReference type="InterPro" id="IPR031996">
    <property type="entry name" value="NVL2_nucleolin-bd"/>
</dbReference>
<dbReference type="RefSeq" id="XP_005846885.1">
    <property type="nucleotide sequence ID" value="XM_005846823.1"/>
</dbReference>
<feature type="compositionally biased region" description="Low complexity" evidence="1">
    <location>
        <begin position="659"/>
        <end position="673"/>
    </location>
</feature>
<dbReference type="GO" id="GO:0005524">
    <property type="term" value="F:ATP binding"/>
    <property type="evidence" value="ECO:0007669"/>
    <property type="project" value="InterPro"/>
</dbReference>
<dbReference type="InterPro" id="IPR038100">
    <property type="entry name" value="NLV2_N_sf"/>
</dbReference>
<dbReference type="STRING" id="554065.E1ZGM8"/>
<reference evidence="5 6" key="1">
    <citation type="journal article" date="2010" name="Plant Cell">
        <title>The Chlorella variabilis NC64A genome reveals adaptation to photosymbiosis, coevolution with viruses, and cryptic sex.</title>
        <authorList>
            <person name="Blanc G."/>
            <person name="Duncan G."/>
            <person name="Agarkova I."/>
            <person name="Borodovsky M."/>
            <person name="Gurnon J."/>
            <person name="Kuo A."/>
            <person name="Lindquist E."/>
            <person name="Lucas S."/>
            <person name="Pangilinan J."/>
            <person name="Polle J."/>
            <person name="Salamov A."/>
            <person name="Terry A."/>
            <person name="Yamada T."/>
            <person name="Dunigan D.D."/>
            <person name="Grigoriev I.V."/>
            <person name="Claverie J.M."/>
            <person name="Van Etten J.L."/>
        </authorList>
    </citation>
    <scope>NUCLEOTIDE SEQUENCE [LARGE SCALE GENOMIC DNA]</scope>
    <source>
        <strain evidence="5 6">NC64A</strain>
    </source>
</reference>
<dbReference type="Gene3D" id="1.10.8.60">
    <property type="match status" value="1"/>
</dbReference>
<evidence type="ECO:0000313" key="5">
    <source>
        <dbReference type="EMBL" id="EFN54783.1"/>
    </source>
</evidence>
<name>E1ZGM8_CHLVA</name>
<dbReference type="Proteomes" id="UP000008141">
    <property type="component" value="Unassembled WGS sequence"/>
</dbReference>
<feature type="region of interest" description="Disordered" evidence="1">
    <location>
        <begin position="659"/>
        <end position="694"/>
    </location>
</feature>
<feature type="domain" description="NVL2 nucleolin binding" evidence="3">
    <location>
        <begin position="6"/>
        <end position="68"/>
    </location>
</feature>
<evidence type="ECO:0000259" key="2">
    <source>
        <dbReference type="Pfam" id="PF00004"/>
    </source>
</evidence>
<feature type="compositionally biased region" description="Low complexity" evidence="1">
    <location>
        <begin position="238"/>
        <end position="262"/>
    </location>
</feature>
<evidence type="ECO:0000313" key="6">
    <source>
        <dbReference type="Proteomes" id="UP000008141"/>
    </source>
</evidence>
<evidence type="ECO:0000259" key="4">
    <source>
        <dbReference type="Pfam" id="PF17862"/>
    </source>
</evidence>
<feature type="domain" description="ATPase AAA-type core" evidence="2">
    <location>
        <begin position="300"/>
        <end position="407"/>
    </location>
</feature>
<feature type="compositionally biased region" description="Low complexity" evidence="1">
    <location>
        <begin position="486"/>
        <end position="526"/>
    </location>
</feature>
<proteinExistence type="predicted"/>
<dbReference type="Pfam" id="PF00004">
    <property type="entry name" value="AAA"/>
    <property type="match status" value="1"/>
</dbReference>
<dbReference type="InterPro" id="IPR027417">
    <property type="entry name" value="P-loop_NTPase"/>
</dbReference>
<evidence type="ECO:0000259" key="3">
    <source>
        <dbReference type="Pfam" id="PF16725"/>
    </source>
</evidence>
<dbReference type="PANTHER" id="PTHR48470:SF1">
    <property type="entry name" value="CELL DIVISION CONTROL PROTEIN 48 C ISOFORM 1"/>
    <property type="match status" value="1"/>
</dbReference>
<feature type="region of interest" description="Disordered" evidence="1">
    <location>
        <begin position="76"/>
        <end position="155"/>
    </location>
</feature>
<feature type="compositionally biased region" description="Low complexity" evidence="1">
    <location>
        <begin position="95"/>
        <end position="114"/>
    </location>
</feature>
<feature type="compositionally biased region" description="Basic and acidic residues" evidence="1">
    <location>
        <begin position="76"/>
        <end position="92"/>
    </location>
</feature>
<dbReference type="InterPro" id="IPR055278">
    <property type="entry name" value="CDC48c"/>
</dbReference>
<dbReference type="Pfam" id="PF17862">
    <property type="entry name" value="AAA_lid_3"/>
    <property type="match status" value="1"/>
</dbReference>
<gene>
    <name evidence="5" type="ORF">CHLNCDRAFT_134734</name>
</gene>
<dbReference type="GO" id="GO:0016887">
    <property type="term" value="F:ATP hydrolysis activity"/>
    <property type="evidence" value="ECO:0007669"/>
    <property type="project" value="InterPro"/>
</dbReference>
<protein>
    <recommendedName>
        <fullName evidence="7">AAA ATPase AAA+ lid domain-containing protein</fullName>
    </recommendedName>
</protein>
<dbReference type="eggNOG" id="KOG0733">
    <property type="taxonomic scope" value="Eukaryota"/>
</dbReference>
<feature type="region of interest" description="Disordered" evidence="1">
    <location>
        <begin position="337"/>
        <end position="368"/>
    </location>
</feature>
<feature type="compositionally biased region" description="Polar residues" evidence="1">
    <location>
        <begin position="136"/>
        <end position="150"/>
    </location>
</feature>
<feature type="region of interest" description="Disordered" evidence="1">
    <location>
        <begin position="483"/>
        <end position="539"/>
    </location>
</feature>
<keyword evidence="6" id="KW-1185">Reference proteome</keyword>
<dbReference type="EMBL" id="GL433846">
    <property type="protein sequence ID" value="EFN54783.1"/>
    <property type="molecule type" value="Genomic_DNA"/>
</dbReference>
<dbReference type="PROSITE" id="PS00674">
    <property type="entry name" value="AAA"/>
    <property type="match status" value="1"/>
</dbReference>
<evidence type="ECO:0000256" key="1">
    <source>
        <dbReference type="SAM" id="MobiDB-lite"/>
    </source>
</evidence>
<dbReference type="Gene3D" id="1.10.10.2010">
    <property type="match status" value="1"/>
</dbReference>
<sequence length="709" mass="72462">MKGKRSPGTALYDKLLVPRIENYGSNSDITDTDAVCEYLRRNYKEYSRHKLPVFRQQVERAVETIARRGGVTKAELRLQATERQHVSSRSREPASSGGRATTAGSGSSSSSGDRSGSEGGGSSDLELDADAPDLQADSQATPGTGMNRSMMSLYGAGPRTEAGSAAGGAAGAAAMIPGEAQAAEGQQPAFAPVHVIAAAAARAAKEVAQQKAAAAGGGDSKQAGASGSMEVCSQGAAAAQQAAPASPSAKQQQEQEQEAAPSTSGRPAPGTVAKNKRGGATPADSLGHIPAAAPPRAAADEIDAIAPKRETAQREMERRIVAQMLTCMDDLSSLYAQSSHDAQQQGADDGQGQPGQPGQRPGAGAEGEAAARLLEGKHVVVVGATNRPDALDPALRRAGRFDREIAMGIPSEQARLQILQVLARRLRLSGDFDFRAVAKRTPGFVGADLAALMKESAALAVKRIFQQLEAAAAVEAAEAEAEAEAEAGAAPASPGAADAAPLQPQRQQQQGGAPLQDVRQPAAAGAEQRRGGGAGPARRLGGGALSAAELAGLAITMADFEEAVPKVQPSVRREGFATTPDVTWDDVGSLGDVREELAFAITQPIAHPEVFEAMGLQAATGYFGASPGKQAASTAVNAFKQAVSAAAAPPAAASPAKATTAAIHAATKSASPKPTAPSPPRFIMPTHQPSFAPGTMLMRMHSSHTSKPC</sequence>
<dbReference type="Gene3D" id="3.40.50.300">
    <property type="entry name" value="P-loop containing nucleotide triphosphate hydrolases"/>
    <property type="match status" value="2"/>
</dbReference>
<feature type="compositionally biased region" description="Low complexity" evidence="1">
    <location>
        <begin position="341"/>
        <end position="368"/>
    </location>
</feature>
<dbReference type="InterPro" id="IPR041569">
    <property type="entry name" value="AAA_lid_3"/>
</dbReference>
<dbReference type="PANTHER" id="PTHR48470">
    <property type="entry name" value="CELL DIVISION CONTROL PROTEIN 48 C ISOFORM 1"/>
    <property type="match status" value="1"/>
</dbReference>
<feature type="region of interest" description="Disordered" evidence="1">
    <location>
        <begin position="238"/>
        <end position="300"/>
    </location>
</feature>
<evidence type="ECO:0008006" key="7">
    <source>
        <dbReference type="Google" id="ProtNLM"/>
    </source>
</evidence>
<dbReference type="InParanoid" id="E1ZGM8"/>
<organism evidence="6">
    <name type="scientific">Chlorella variabilis</name>
    <name type="common">Green alga</name>
    <dbReference type="NCBI Taxonomy" id="554065"/>
    <lineage>
        <taxon>Eukaryota</taxon>
        <taxon>Viridiplantae</taxon>
        <taxon>Chlorophyta</taxon>
        <taxon>core chlorophytes</taxon>
        <taxon>Trebouxiophyceae</taxon>
        <taxon>Chlorellales</taxon>
        <taxon>Chlorellaceae</taxon>
        <taxon>Chlorella clade</taxon>
        <taxon>Chlorella</taxon>
    </lineage>
</organism>